<name>A0A812TRU9_9DINO</name>
<accession>A0A812TRU9</accession>
<evidence type="ECO:0000313" key="3">
    <source>
        <dbReference type="Proteomes" id="UP000604046"/>
    </source>
</evidence>
<comment type="caution">
    <text evidence="2">The sequence shown here is derived from an EMBL/GenBank/DDBJ whole genome shotgun (WGS) entry which is preliminary data.</text>
</comment>
<proteinExistence type="predicted"/>
<dbReference type="EMBL" id="CAJNDS010002584">
    <property type="protein sequence ID" value="CAE7534694.1"/>
    <property type="molecule type" value="Genomic_DNA"/>
</dbReference>
<keyword evidence="1" id="KW-0732">Signal</keyword>
<dbReference type="Proteomes" id="UP000604046">
    <property type="component" value="Unassembled WGS sequence"/>
</dbReference>
<reference evidence="2" key="1">
    <citation type="submission" date="2021-02" db="EMBL/GenBank/DDBJ databases">
        <authorList>
            <person name="Dougan E. K."/>
            <person name="Rhodes N."/>
            <person name="Thang M."/>
            <person name="Chan C."/>
        </authorList>
    </citation>
    <scope>NUCLEOTIDE SEQUENCE</scope>
</reference>
<feature type="signal peptide" evidence="1">
    <location>
        <begin position="1"/>
        <end position="16"/>
    </location>
</feature>
<keyword evidence="3" id="KW-1185">Reference proteome</keyword>
<evidence type="ECO:0000313" key="2">
    <source>
        <dbReference type="EMBL" id="CAE7534694.1"/>
    </source>
</evidence>
<organism evidence="2 3">
    <name type="scientific">Symbiodinium natans</name>
    <dbReference type="NCBI Taxonomy" id="878477"/>
    <lineage>
        <taxon>Eukaryota</taxon>
        <taxon>Sar</taxon>
        <taxon>Alveolata</taxon>
        <taxon>Dinophyceae</taxon>
        <taxon>Suessiales</taxon>
        <taxon>Symbiodiniaceae</taxon>
        <taxon>Symbiodinium</taxon>
    </lineage>
</organism>
<dbReference type="OrthoDB" id="417484at2759"/>
<feature type="chain" id="PRO_5032337803" evidence="1">
    <location>
        <begin position="17"/>
        <end position="159"/>
    </location>
</feature>
<gene>
    <name evidence="2" type="primary">dnaJ</name>
    <name evidence="2" type="ORF">SNAT2548_LOCUS29965</name>
</gene>
<dbReference type="AlphaFoldDB" id="A0A812TRU9"/>
<evidence type="ECO:0000256" key="1">
    <source>
        <dbReference type="SAM" id="SignalP"/>
    </source>
</evidence>
<sequence>MIIRSMGLCLFCMASGHSPTHPSHNQAMQAMAVGPDGDLSNGPHRLMRNELPDGSLSEIEQGQVRAAQQAEMLEEAIPISASDIAYRAMDLLMGTTGMTEEDYPFACICNPEGVCEGDPAETTCKGRAGQQNAASRLSWVQALAAPALVLLFQLPIEFR</sequence>
<protein>
    <submittedName>
        <fullName evidence="2">DnaJ protein</fullName>
    </submittedName>
</protein>